<reference evidence="3 4" key="1">
    <citation type="submission" date="2014-04" db="EMBL/GenBank/DDBJ databases">
        <title>Evolutionary Origins and Diversification of the Mycorrhizal Mutualists.</title>
        <authorList>
            <consortium name="DOE Joint Genome Institute"/>
            <consortium name="Mycorrhizal Genomics Consortium"/>
            <person name="Kohler A."/>
            <person name="Kuo A."/>
            <person name="Nagy L.G."/>
            <person name="Floudas D."/>
            <person name="Copeland A."/>
            <person name="Barry K.W."/>
            <person name="Cichocki N."/>
            <person name="Veneault-Fourrey C."/>
            <person name="LaButti K."/>
            <person name="Lindquist E.A."/>
            <person name="Lipzen A."/>
            <person name="Lundell T."/>
            <person name="Morin E."/>
            <person name="Murat C."/>
            <person name="Riley R."/>
            <person name="Ohm R."/>
            <person name="Sun H."/>
            <person name="Tunlid A."/>
            <person name="Henrissat B."/>
            <person name="Grigoriev I.V."/>
            <person name="Hibbett D.S."/>
            <person name="Martin F."/>
        </authorList>
    </citation>
    <scope>NUCLEOTIDE SEQUENCE [LARGE SCALE GENOMIC DNA]</scope>
    <source>
        <strain evidence="3 4">FD-317 M1</strain>
    </source>
</reference>
<dbReference type="Proteomes" id="UP000053593">
    <property type="component" value="Unassembled WGS sequence"/>
</dbReference>
<dbReference type="OrthoDB" id="194358at2759"/>
<evidence type="ECO:0000313" key="3">
    <source>
        <dbReference type="EMBL" id="KIK54275.1"/>
    </source>
</evidence>
<dbReference type="AlphaFoldDB" id="A0A0D0AUP4"/>
<dbReference type="InterPro" id="IPR056884">
    <property type="entry name" value="NPHP3-like_N"/>
</dbReference>
<keyword evidence="1" id="KW-0677">Repeat</keyword>
<evidence type="ECO:0000256" key="1">
    <source>
        <dbReference type="ARBA" id="ARBA00022737"/>
    </source>
</evidence>
<proteinExistence type="predicted"/>
<keyword evidence="4" id="KW-1185">Reference proteome</keyword>
<dbReference type="EMBL" id="KN834817">
    <property type="protein sequence ID" value="KIK54275.1"/>
    <property type="molecule type" value="Genomic_DNA"/>
</dbReference>
<sequence length="267" mass="30344">MFPNASHFTINNSTFTVVSNDEREKIQKWLNAPDCARNFQTADDKRTEGTGQWILDHPEYNEWKQCPGLLWIQGKAGSGKTILSTTIIGDLKKGAPDNVWYHYFDSRDNTGQKSTFRGFLLSLLDWTGANTTSIHPVLKTLFDQCNRQGLTGSLPTVKALESALKEVFETISGGYMVLDAMDECSEPFKVVQWLKNLPRQFCICVISRYRSEREIAERSFEISLDCGSDKVNDDIGKYLDQEIEKYSFKGDLRNEVMRTLKGKAQGQ</sequence>
<dbReference type="Pfam" id="PF24883">
    <property type="entry name" value="NPHP3_N"/>
    <property type="match status" value="1"/>
</dbReference>
<protein>
    <recommendedName>
        <fullName evidence="2">Nephrocystin 3-like N-terminal domain-containing protein</fullName>
    </recommendedName>
</protein>
<evidence type="ECO:0000259" key="2">
    <source>
        <dbReference type="Pfam" id="PF24883"/>
    </source>
</evidence>
<name>A0A0D0AUP4_9AGAR</name>
<gene>
    <name evidence="3" type="ORF">GYMLUDRAFT_48832</name>
</gene>
<organism evidence="3 4">
    <name type="scientific">Collybiopsis luxurians FD-317 M1</name>
    <dbReference type="NCBI Taxonomy" id="944289"/>
    <lineage>
        <taxon>Eukaryota</taxon>
        <taxon>Fungi</taxon>
        <taxon>Dikarya</taxon>
        <taxon>Basidiomycota</taxon>
        <taxon>Agaricomycotina</taxon>
        <taxon>Agaricomycetes</taxon>
        <taxon>Agaricomycetidae</taxon>
        <taxon>Agaricales</taxon>
        <taxon>Marasmiineae</taxon>
        <taxon>Omphalotaceae</taxon>
        <taxon>Collybiopsis</taxon>
        <taxon>Collybiopsis luxurians</taxon>
    </lineage>
</organism>
<dbReference type="InterPro" id="IPR027417">
    <property type="entry name" value="P-loop_NTPase"/>
</dbReference>
<accession>A0A0D0AUP4</accession>
<dbReference type="Gene3D" id="3.40.50.300">
    <property type="entry name" value="P-loop containing nucleotide triphosphate hydrolases"/>
    <property type="match status" value="1"/>
</dbReference>
<dbReference type="PANTHER" id="PTHR10039">
    <property type="entry name" value="AMELOGENIN"/>
    <property type="match status" value="1"/>
</dbReference>
<dbReference type="SUPFAM" id="SSF52540">
    <property type="entry name" value="P-loop containing nucleoside triphosphate hydrolases"/>
    <property type="match status" value="1"/>
</dbReference>
<dbReference type="HOGENOM" id="CLU_000288_34_5_1"/>
<dbReference type="PANTHER" id="PTHR10039:SF14">
    <property type="entry name" value="NACHT DOMAIN-CONTAINING PROTEIN"/>
    <property type="match status" value="1"/>
</dbReference>
<evidence type="ECO:0000313" key="4">
    <source>
        <dbReference type="Proteomes" id="UP000053593"/>
    </source>
</evidence>
<feature type="domain" description="Nephrocystin 3-like N-terminal" evidence="2">
    <location>
        <begin position="49"/>
        <end position="208"/>
    </location>
</feature>